<dbReference type="PANTHER" id="PTHR10039:SF16">
    <property type="entry name" value="GPI INOSITOL-DEACYLASE"/>
    <property type="match status" value="1"/>
</dbReference>
<dbReference type="PANTHER" id="PTHR10039">
    <property type="entry name" value="AMELOGENIN"/>
    <property type="match status" value="1"/>
</dbReference>
<evidence type="ECO:0000259" key="4">
    <source>
        <dbReference type="Pfam" id="PF24883"/>
    </source>
</evidence>
<dbReference type="RefSeq" id="XP_041225798.1">
    <property type="nucleotide sequence ID" value="XM_041361779.1"/>
</dbReference>
<evidence type="ECO:0000256" key="1">
    <source>
        <dbReference type="ARBA" id="ARBA00022737"/>
    </source>
</evidence>
<dbReference type="Pfam" id="PF22939">
    <property type="entry name" value="WHD_GPIID"/>
    <property type="match status" value="1"/>
</dbReference>
<feature type="domain" description="GPI inositol-deacylase winged helix" evidence="3">
    <location>
        <begin position="490"/>
        <end position="566"/>
    </location>
</feature>
<dbReference type="Gene3D" id="3.40.50.300">
    <property type="entry name" value="P-loop containing nucleotide triphosphate hydrolases"/>
    <property type="match status" value="1"/>
</dbReference>
<dbReference type="AlphaFoldDB" id="A0AAD4HKV0"/>
<sequence>MDPITSGLTILQLIQTIAQASALLYGYVASVCNADSSCQGLLNELSAVGGVLTTVMAIERGDSLPPNLSHALSTLMATDGPVAKLLVELKSILPNEQAGKMKTISRLTWPFKEKEAGAIIDRLKNYCGEITKILAIDTWNTLKEVKHEIQQVNWTLQEHSAAQKVREQAKERRELLEWMNPVSCEEKHATSRGQRNPGTGRWIFQNDQFVAWNNSDRAFLWLNGQAGHGKTILTSAVVDEIQGSNQAEPQTLAFFYCNFRDDRTTNAAAVLRSLVVQLLQQSKDDWIAKIGEQQESNTERDLDSLRKLWKQQRDGKPHPTDLGFLVKLLVEASTLVCRPVLVIDALDECRDYPELVGHLVNLAEDARLRLFVTSRSEPDIQDTFYGLPTMLLKDSAEQMKADICAHITEQLNTRKKLSRLPHELKKTILEKLLEKAEGMFRWVQCQLDEIVACKRRIDIEAALDNLPAGLYETYDRIIQAIKRRGRSDYQIARSCLLWLAGTFTPLTLDQLNEAMMIKVGQSNLNPDLGVMDPMDIVAACGSLVTYNEQTQVVTLSHYSVKEYLISRPNNIFKSISDMHARICELLITYVLCDFVDEICAKREHPAIRPYFSRHGADVADVSKDHPLLSYAILGWKHLGHVSHEDPDVMRALSRLNLEFLRDKKKHRVLAIQQSRFRSITTTTNRWLSAAVTLPSLLFIPLEHGKPWMVESLVKQHPYLLDVDVAPGWGSPFMFAIAKSPDCLSIFLKPGDHLNKLSSISPYSYGIWINDGSYAPISWAAATGSEVAVDLLLSQTGVNLPNDILYMAAMANKPSHESIRKFRLRGADANFTVDGHTPLHRFLSNRPFASKHQSLHIVKALVEPSCNLSLQNQTARTVLHIALDKHMEDIVAYLLEQNAGLSATATLLPDMWSWATNKTWFPKVQEAALAADQPYTRIKGNVGATAKPAIVEFSVAATAGRDNPNPIGAVVVSAILQSEFEGSNIIGMYIDAKLSYCNQSLQKKVQDYPKYDSPGLKIEFLWESGQRVSSRLFNYHQEDEVTRMLQQLTEDEDSTDTSLFLELDDPPGPFSEIRVSEFEYVLDIYRGPLPYS</sequence>
<feature type="non-terminal residue" evidence="5">
    <location>
        <position position="1091"/>
    </location>
</feature>
<dbReference type="InterPro" id="IPR027417">
    <property type="entry name" value="P-loop_NTPase"/>
</dbReference>
<dbReference type="EMBL" id="JABBWK010000028">
    <property type="protein sequence ID" value="KAG1900222.1"/>
    <property type="molecule type" value="Genomic_DNA"/>
</dbReference>
<comment type="caution">
    <text evidence="5">The sequence shown here is derived from an EMBL/GenBank/DDBJ whole genome shotgun (WGS) entry which is preliminary data.</text>
</comment>
<dbReference type="Pfam" id="PF12796">
    <property type="entry name" value="Ank_2"/>
    <property type="match status" value="1"/>
</dbReference>
<feature type="signal peptide" evidence="2">
    <location>
        <begin position="1"/>
        <end position="22"/>
    </location>
</feature>
<name>A0AAD4HKV0_9AGAM</name>
<dbReference type="GeneID" id="64656077"/>
<evidence type="ECO:0000313" key="5">
    <source>
        <dbReference type="EMBL" id="KAG1900222.1"/>
    </source>
</evidence>
<dbReference type="Proteomes" id="UP001195769">
    <property type="component" value="Unassembled WGS sequence"/>
</dbReference>
<dbReference type="Gene3D" id="1.25.40.20">
    <property type="entry name" value="Ankyrin repeat-containing domain"/>
    <property type="match status" value="1"/>
</dbReference>
<dbReference type="InterPro" id="IPR054471">
    <property type="entry name" value="GPIID_WHD"/>
</dbReference>
<dbReference type="SUPFAM" id="SSF52540">
    <property type="entry name" value="P-loop containing nucleoside triphosphate hydrolases"/>
    <property type="match status" value="1"/>
</dbReference>
<evidence type="ECO:0008006" key="7">
    <source>
        <dbReference type="Google" id="ProtNLM"/>
    </source>
</evidence>
<dbReference type="InterPro" id="IPR036770">
    <property type="entry name" value="Ankyrin_rpt-contain_sf"/>
</dbReference>
<accession>A0AAD4HKV0</accession>
<keyword evidence="2" id="KW-0732">Signal</keyword>
<evidence type="ECO:0000313" key="6">
    <source>
        <dbReference type="Proteomes" id="UP001195769"/>
    </source>
</evidence>
<gene>
    <name evidence="5" type="ORF">F5891DRAFT_1034787</name>
</gene>
<reference evidence="5" key="1">
    <citation type="journal article" date="2020" name="New Phytol.">
        <title>Comparative genomics reveals dynamic genome evolution in host specialist ectomycorrhizal fungi.</title>
        <authorList>
            <person name="Lofgren L.A."/>
            <person name="Nguyen N.H."/>
            <person name="Vilgalys R."/>
            <person name="Ruytinx J."/>
            <person name="Liao H.L."/>
            <person name="Branco S."/>
            <person name="Kuo A."/>
            <person name="LaButti K."/>
            <person name="Lipzen A."/>
            <person name="Andreopoulos W."/>
            <person name="Pangilinan J."/>
            <person name="Riley R."/>
            <person name="Hundley H."/>
            <person name="Na H."/>
            <person name="Barry K."/>
            <person name="Grigoriev I.V."/>
            <person name="Stajich J.E."/>
            <person name="Kennedy P.G."/>
        </authorList>
    </citation>
    <scope>NUCLEOTIDE SEQUENCE</scope>
    <source>
        <strain evidence="5">FC203</strain>
    </source>
</reference>
<dbReference type="SMART" id="SM00248">
    <property type="entry name" value="ANK"/>
    <property type="match status" value="3"/>
</dbReference>
<feature type="chain" id="PRO_5041899446" description="NACHT domain-containing protein" evidence="2">
    <location>
        <begin position="23"/>
        <end position="1091"/>
    </location>
</feature>
<keyword evidence="6" id="KW-1185">Reference proteome</keyword>
<organism evidence="5 6">
    <name type="scientific">Suillus fuscotomentosus</name>
    <dbReference type="NCBI Taxonomy" id="1912939"/>
    <lineage>
        <taxon>Eukaryota</taxon>
        <taxon>Fungi</taxon>
        <taxon>Dikarya</taxon>
        <taxon>Basidiomycota</taxon>
        <taxon>Agaricomycotina</taxon>
        <taxon>Agaricomycetes</taxon>
        <taxon>Agaricomycetidae</taxon>
        <taxon>Boletales</taxon>
        <taxon>Suillineae</taxon>
        <taxon>Suillaceae</taxon>
        <taxon>Suillus</taxon>
    </lineage>
</organism>
<evidence type="ECO:0000259" key="3">
    <source>
        <dbReference type="Pfam" id="PF22939"/>
    </source>
</evidence>
<proteinExistence type="predicted"/>
<dbReference type="SUPFAM" id="SSF48403">
    <property type="entry name" value="Ankyrin repeat"/>
    <property type="match status" value="1"/>
</dbReference>
<dbReference type="InterPro" id="IPR002110">
    <property type="entry name" value="Ankyrin_rpt"/>
</dbReference>
<keyword evidence="1" id="KW-0677">Repeat</keyword>
<feature type="domain" description="Nephrocystin 3-like N-terminal" evidence="4">
    <location>
        <begin position="198"/>
        <end position="375"/>
    </location>
</feature>
<dbReference type="InterPro" id="IPR056884">
    <property type="entry name" value="NPHP3-like_N"/>
</dbReference>
<protein>
    <recommendedName>
        <fullName evidence="7">NACHT domain-containing protein</fullName>
    </recommendedName>
</protein>
<evidence type="ECO:0000256" key="2">
    <source>
        <dbReference type="SAM" id="SignalP"/>
    </source>
</evidence>
<dbReference type="Pfam" id="PF24883">
    <property type="entry name" value="NPHP3_N"/>
    <property type="match status" value="1"/>
</dbReference>